<evidence type="ECO:0000313" key="3">
    <source>
        <dbReference type="EMBL" id="OQD64586.1"/>
    </source>
</evidence>
<accession>A0A1V6NJH0</accession>
<evidence type="ECO:0000259" key="2">
    <source>
        <dbReference type="Pfam" id="PF22980"/>
    </source>
</evidence>
<reference evidence="4" key="1">
    <citation type="journal article" date="2017" name="Nat. Microbiol.">
        <title>Global analysis of biosynthetic gene clusters reveals vast potential of secondary metabolite production in Penicillium species.</title>
        <authorList>
            <person name="Nielsen J.C."/>
            <person name="Grijseels S."/>
            <person name="Prigent S."/>
            <person name="Ji B."/>
            <person name="Dainat J."/>
            <person name="Nielsen K.F."/>
            <person name="Frisvad J.C."/>
            <person name="Workman M."/>
            <person name="Nielsen J."/>
        </authorList>
    </citation>
    <scope>NUCLEOTIDE SEQUENCE [LARGE SCALE GENOMIC DNA]</scope>
    <source>
        <strain evidence="4">IBT 4502</strain>
    </source>
</reference>
<protein>
    <recommendedName>
        <fullName evidence="2">Myb-like DNA-binding domain-containing protein</fullName>
    </recommendedName>
</protein>
<dbReference type="Proteomes" id="UP000191408">
    <property type="component" value="Unassembled WGS sequence"/>
</dbReference>
<dbReference type="Pfam" id="PF22980">
    <property type="entry name" value="Myb_DNA-bind_8"/>
    <property type="match status" value="1"/>
</dbReference>
<feature type="region of interest" description="Disordered" evidence="1">
    <location>
        <begin position="87"/>
        <end position="117"/>
    </location>
</feature>
<keyword evidence="4" id="KW-1185">Reference proteome</keyword>
<evidence type="ECO:0000313" key="4">
    <source>
        <dbReference type="Proteomes" id="UP000191408"/>
    </source>
</evidence>
<organism evidence="3 4">
    <name type="scientific">Penicillium polonicum</name>
    <dbReference type="NCBI Taxonomy" id="60169"/>
    <lineage>
        <taxon>Eukaryota</taxon>
        <taxon>Fungi</taxon>
        <taxon>Dikarya</taxon>
        <taxon>Ascomycota</taxon>
        <taxon>Pezizomycotina</taxon>
        <taxon>Eurotiomycetes</taxon>
        <taxon>Eurotiomycetidae</taxon>
        <taxon>Eurotiales</taxon>
        <taxon>Aspergillaceae</taxon>
        <taxon>Penicillium</taxon>
    </lineage>
</organism>
<feature type="domain" description="Myb-like DNA-binding" evidence="2">
    <location>
        <begin position="37"/>
        <end position="77"/>
    </location>
</feature>
<dbReference type="EMBL" id="MDYM01000007">
    <property type="protein sequence ID" value="OQD64586.1"/>
    <property type="molecule type" value="Genomic_DNA"/>
</dbReference>
<evidence type="ECO:0000256" key="1">
    <source>
        <dbReference type="SAM" id="MobiDB-lite"/>
    </source>
</evidence>
<dbReference type="AlphaFoldDB" id="A0A1V6NJH0"/>
<gene>
    <name evidence="3" type="ORF">PENPOL_c007G09929</name>
</gene>
<feature type="compositionally biased region" description="Polar residues" evidence="1">
    <location>
        <begin position="101"/>
        <end position="117"/>
    </location>
</feature>
<feature type="compositionally biased region" description="Basic and acidic residues" evidence="1">
    <location>
        <begin position="1"/>
        <end position="13"/>
    </location>
</feature>
<sequence length="117" mass="13267">MAPPEKKGKEPMKTVRQSKVKRAMGQRATQKRTFTKNEIFLYHAIKNGGAKFDHDEIGKALGKSKDAACMQMSRLLNDIREFIKNQKGLVQSDQPEREKIPSNQEGPKNATRTMIPL</sequence>
<dbReference type="InterPro" id="IPR054505">
    <property type="entry name" value="Myb_DNA-bind_8"/>
</dbReference>
<feature type="region of interest" description="Disordered" evidence="1">
    <location>
        <begin position="1"/>
        <end position="31"/>
    </location>
</feature>
<proteinExistence type="predicted"/>
<comment type="caution">
    <text evidence="3">The sequence shown here is derived from an EMBL/GenBank/DDBJ whole genome shotgun (WGS) entry which is preliminary data.</text>
</comment>
<feature type="compositionally biased region" description="Basic residues" evidence="1">
    <location>
        <begin position="16"/>
        <end position="31"/>
    </location>
</feature>
<dbReference type="OrthoDB" id="4360830at2759"/>
<name>A0A1V6NJH0_PENPO</name>